<keyword evidence="5 7" id="KW-0418">Kinase</keyword>
<name>A0A1S1Z0X4_FLAPC</name>
<accession>A0A1S1Z0X4</accession>
<dbReference type="UniPathway" id="UPA00574">
    <property type="reaction ID" value="UER00637"/>
</dbReference>
<evidence type="ECO:0000313" key="8">
    <source>
        <dbReference type="Proteomes" id="UP000179797"/>
    </source>
</evidence>
<evidence type="ECO:0000259" key="6">
    <source>
        <dbReference type="Pfam" id="PF00485"/>
    </source>
</evidence>
<evidence type="ECO:0000313" key="7">
    <source>
        <dbReference type="EMBL" id="OHX66916.1"/>
    </source>
</evidence>
<evidence type="ECO:0000256" key="2">
    <source>
        <dbReference type="ARBA" id="ARBA00012137"/>
    </source>
</evidence>
<dbReference type="AlphaFoldDB" id="A0A1S1Z0X4"/>
<evidence type="ECO:0000256" key="4">
    <source>
        <dbReference type="ARBA" id="ARBA00022741"/>
    </source>
</evidence>
<dbReference type="EC" id="2.7.1.48" evidence="2"/>
<organism evidence="7 8">
    <name type="scientific">Flammeovirga pacifica</name>
    <dbReference type="NCBI Taxonomy" id="915059"/>
    <lineage>
        <taxon>Bacteria</taxon>
        <taxon>Pseudomonadati</taxon>
        <taxon>Bacteroidota</taxon>
        <taxon>Cytophagia</taxon>
        <taxon>Cytophagales</taxon>
        <taxon>Flammeovirgaceae</taxon>
        <taxon>Flammeovirga</taxon>
    </lineage>
</organism>
<keyword evidence="4" id="KW-0547">Nucleotide-binding</keyword>
<dbReference type="EMBL" id="JRYR02000001">
    <property type="protein sequence ID" value="OHX66916.1"/>
    <property type="molecule type" value="Genomic_DNA"/>
</dbReference>
<dbReference type="GO" id="GO:0004849">
    <property type="term" value="F:uridine kinase activity"/>
    <property type="evidence" value="ECO:0007669"/>
    <property type="project" value="UniProtKB-EC"/>
</dbReference>
<dbReference type="InterPro" id="IPR027417">
    <property type="entry name" value="P-loop_NTPase"/>
</dbReference>
<dbReference type="OrthoDB" id="9777642at2"/>
<dbReference type="GO" id="GO:0044206">
    <property type="term" value="P:UMP salvage"/>
    <property type="evidence" value="ECO:0007669"/>
    <property type="project" value="UniProtKB-UniPathway"/>
</dbReference>
<dbReference type="InterPro" id="IPR000764">
    <property type="entry name" value="Uridine_kinase-like"/>
</dbReference>
<dbReference type="Gene3D" id="3.40.50.300">
    <property type="entry name" value="P-loop containing nucleotide triphosphate hydrolases"/>
    <property type="match status" value="1"/>
</dbReference>
<dbReference type="CDD" id="cd02023">
    <property type="entry name" value="UMPK"/>
    <property type="match status" value="1"/>
</dbReference>
<dbReference type="InterPro" id="IPR006083">
    <property type="entry name" value="PRK/URK"/>
</dbReference>
<comment type="caution">
    <text evidence="7">The sequence shown here is derived from an EMBL/GenBank/DDBJ whole genome shotgun (WGS) entry which is preliminary data.</text>
</comment>
<dbReference type="Pfam" id="PF00485">
    <property type="entry name" value="PRK"/>
    <property type="match status" value="1"/>
</dbReference>
<gene>
    <name evidence="7" type="ORF">NH26_11440</name>
</gene>
<dbReference type="RefSeq" id="WP_044224246.1">
    <property type="nucleotide sequence ID" value="NZ_JRYR02000001.1"/>
</dbReference>
<reference evidence="7 8" key="1">
    <citation type="journal article" date="2012" name="Int. J. Syst. Evol. Microbiol.">
        <title>Flammeovirga pacifica sp. nov., isolated from deep-sea sediment.</title>
        <authorList>
            <person name="Xu H."/>
            <person name="Fu Y."/>
            <person name="Yang N."/>
            <person name="Ding Z."/>
            <person name="Lai Q."/>
            <person name="Zeng R."/>
        </authorList>
    </citation>
    <scope>NUCLEOTIDE SEQUENCE [LARGE SCALE GENOMIC DNA]</scope>
    <source>
        <strain evidence="8">DSM 24597 / LMG 26175 / WPAGA1</strain>
    </source>
</reference>
<evidence type="ECO:0000256" key="1">
    <source>
        <dbReference type="ARBA" id="ARBA00004690"/>
    </source>
</evidence>
<evidence type="ECO:0000256" key="3">
    <source>
        <dbReference type="ARBA" id="ARBA00022679"/>
    </source>
</evidence>
<feature type="domain" description="Phosphoribulokinase/uridine kinase" evidence="6">
    <location>
        <begin position="6"/>
        <end position="189"/>
    </location>
</feature>
<proteinExistence type="predicted"/>
<protein>
    <recommendedName>
        <fullName evidence="2">uridine/cytidine kinase</fullName>
        <ecNumber evidence="2">2.7.1.48</ecNumber>
    </recommendedName>
</protein>
<dbReference type="SUPFAM" id="SSF52540">
    <property type="entry name" value="P-loop containing nucleoside triphosphate hydrolases"/>
    <property type="match status" value="1"/>
</dbReference>
<dbReference type="STRING" id="915059.NH26_11440"/>
<comment type="pathway">
    <text evidence="1">Pyrimidine metabolism; UMP biosynthesis via salvage pathway; UMP from uridine: step 1/1.</text>
</comment>
<evidence type="ECO:0000256" key="5">
    <source>
        <dbReference type="ARBA" id="ARBA00022777"/>
    </source>
</evidence>
<keyword evidence="8" id="KW-1185">Reference proteome</keyword>
<dbReference type="PRINTS" id="PR00988">
    <property type="entry name" value="URIDINKINASE"/>
</dbReference>
<keyword evidence="3" id="KW-0808">Transferase</keyword>
<dbReference type="GO" id="GO:0005524">
    <property type="term" value="F:ATP binding"/>
    <property type="evidence" value="ECO:0007669"/>
    <property type="project" value="InterPro"/>
</dbReference>
<dbReference type="Proteomes" id="UP000179797">
    <property type="component" value="Unassembled WGS sequence"/>
</dbReference>
<dbReference type="NCBIfam" id="NF004018">
    <property type="entry name" value="PRK05480.1"/>
    <property type="match status" value="1"/>
</dbReference>
<dbReference type="PANTHER" id="PTHR10285">
    <property type="entry name" value="URIDINE KINASE"/>
    <property type="match status" value="1"/>
</dbReference>
<sequence>MELPFIVGITGGSGSGKTTFIKNLTKLIGKENVCTVSQDNYYIDKDKQPEDAKGIKNFDTPYSIDLEKFFQDISKLKKGESVEIEEYTFNNANATPKMLTFVPKKVIILEGIFVFHDPRVFEMIDLKLFIEAKAHLKLSRRIKRDNVERGYDINDVLYRYENHVMPAYENYIKPHKENVDIIVRNDRNFDIALDVVKTFLLGKI</sequence>